<feature type="transmembrane region" description="Helical" evidence="10">
    <location>
        <begin position="361"/>
        <end position="382"/>
    </location>
</feature>
<dbReference type="PANTHER" id="PTHR43823:SF3">
    <property type="entry name" value="MULTIDRUG EXPORT PROTEIN MEPA"/>
    <property type="match status" value="1"/>
</dbReference>
<sequence>MNNQENALAQKFTTFSLLRFAMPTIIMMVFMGLYQVIDAMFISNYVNTDGLSAINIVTPVISFFYGLGTMFATGGSAIIAKKMGERKDLEAKQNFTAIVLIAVTIGIAFALLSTIFMDNLIFALGGSEQILPYAREYLGILILFAPALLLQILFQNLFVTAGKPNLGLWLMVGAGVTNIVLDYIFMVQLHMGMAGAAIATGIGYSIATIAGIIVFSKRKGTLHFVKPLIKLKEWGQSCYNGSSEMVRELAQGITSAIFNIVMMRLAGEQGVAALAVLIYTQFLFVGVIVGFSMGVSPLVSYQYGAQSKRELRRLLKLCLFWVSFISVLLFIVCQLCAGVMTGFFVPRDSEVYRLAVDGFKIYAFVYLFNGIGMFTSTLFTALSNGKISAILSFIRTFALLTVFLLVFPNIWGITGIWLAPPTAEFISSILAIALLVKYRSKYFDGKIASDL</sequence>
<feature type="transmembrane region" description="Helical" evidence="10">
    <location>
        <begin position="249"/>
        <end position="266"/>
    </location>
</feature>
<gene>
    <name evidence="11" type="ORF">JZO70_09005</name>
</gene>
<keyword evidence="6 10" id="KW-0812">Transmembrane</keyword>
<evidence type="ECO:0000256" key="5">
    <source>
        <dbReference type="ARBA" id="ARBA00022475"/>
    </source>
</evidence>
<feature type="transmembrane region" description="Helical" evidence="10">
    <location>
        <begin position="317"/>
        <end position="341"/>
    </location>
</feature>
<evidence type="ECO:0000256" key="4">
    <source>
        <dbReference type="ARBA" id="ARBA00022448"/>
    </source>
</evidence>
<evidence type="ECO:0000256" key="9">
    <source>
        <dbReference type="ARBA" id="ARBA00023251"/>
    </source>
</evidence>
<feature type="transmembrane region" description="Helical" evidence="10">
    <location>
        <begin position="166"/>
        <end position="186"/>
    </location>
</feature>
<dbReference type="CDD" id="cd13143">
    <property type="entry name" value="MATE_MepA_like"/>
    <property type="match status" value="1"/>
</dbReference>
<dbReference type="Pfam" id="PF01554">
    <property type="entry name" value="MatE"/>
    <property type="match status" value="2"/>
</dbReference>
<feature type="transmembrane region" description="Helical" evidence="10">
    <location>
        <begin position="137"/>
        <end position="154"/>
    </location>
</feature>
<keyword evidence="8 10" id="KW-0472">Membrane</keyword>
<protein>
    <recommendedName>
        <fullName evidence="3">Multidrug export protein MepA</fullName>
    </recommendedName>
</protein>
<comment type="caution">
    <text evidence="11">The sequence shown here is derived from an EMBL/GenBank/DDBJ whole genome shotgun (WGS) entry which is preliminary data.</text>
</comment>
<dbReference type="EMBL" id="JAFREM010000014">
    <property type="protein sequence ID" value="MBO1306297.1"/>
    <property type="molecule type" value="Genomic_DNA"/>
</dbReference>
<dbReference type="InterPro" id="IPR048279">
    <property type="entry name" value="MdtK-like"/>
</dbReference>
<comment type="similarity">
    <text evidence="2">Belongs to the multi antimicrobial extrusion (MATE) (TC 2.A.66.1) family. MepA subfamily.</text>
</comment>
<proteinExistence type="inferred from homology"/>
<dbReference type="NCBIfam" id="TIGR00797">
    <property type="entry name" value="matE"/>
    <property type="match status" value="1"/>
</dbReference>
<evidence type="ECO:0000313" key="11">
    <source>
        <dbReference type="EMBL" id="MBO1306297.1"/>
    </source>
</evidence>
<feature type="transmembrane region" description="Helical" evidence="10">
    <location>
        <begin position="12"/>
        <end position="33"/>
    </location>
</feature>
<accession>A0ABS3L9J0</accession>
<keyword evidence="5" id="KW-1003">Cell membrane</keyword>
<keyword evidence="7 10" id="KW-1133">Transmembrane helix</keyword>
<feature type="transmembrane region" description="Helical" evidence="10">
    <location>
        <begin position="95"/>
        <end position="117"/>
    </location>
</feature>
<feature type="transmembrane region" description="Helical" evidence="10">
    <location>
        <begin position="272"/>
        <end position="296"/>
    </location>
</feature>
<keyword evidence="4" id="KW-0813">Transport</keyword>
<dbReference type="PANTHER" id="PTHR43823">
    <property type="entry name" value="SPORULATION PROTEIN YKVU"/>
    <property type="match status" value="1"/>
</dbReference>
<evidence type="ECO:0000256" key="8">
    <source>
        <dbReference type="ARBA" id="ARBA00023136"/>
    </source>
</evidence>
<evidence type="ECO:0000313" key="12">
    <source>
        <dbReference type="Proteomes" id="UP000664601"/>
    </source>
</evidence>
<organism evidence="11 12">
    <name type="scientific">Candidatus Enterococcus moelleringii</name>
    <dbReference type="NCBI Taxonomy" id="2815325"/>
    <lineage>
        <taxon>Bacteria</taxon>
        <taxon>Bacillati</taxon>
        <taxon>Bacillota</taxon>
        <taxon>Bacilli</taxon>
        <taxon>Lactobacillales</taxon>
        <taxon>Enterococcaceae</taxon>
        <taxon>Enterococcus</taxon>
    </lineage>
</organism>
<dbReference type="RefSeq" id="WP_207673230.1">
    <property type="nucleotide sequence ID" value="NZ_JAFREM010000014.1"/>
</dbReference>
<keyword evidence="9" id="KW-0046">Antibiotic resistance</keyword>
<dbReference type="PIRSF" id="PIRSF006603">
    <property type="entry name" value="DinF"/>
    <property type="match status" value="1"/>
</dbReference>
<dbReference type="InterPro" id="IPR051327">
    <property type="entry name" value="MATE_MepA_subfamily"/>
</dbReference>
<feature type="transmembrane region" description="Helical" evidence="10">
    <location>
        <begin position="53"/>
        <end position="74"/>
    </location>
</feature>
<evidence type="ECO:0000256" key="3">
    <source>
        <dbReference type="ARBA" id="ARBA00022106"/>
    </source>
</evidence>
<reference evidence="11 12" key="1">
    <citation type="submission" date="2021-03" db="EMBL/GenBank/DDBJ databases">
        <title>Enterococcal diversity collection.</title>
        <authorList>
            <person name="Gilmore M.S."/>
            <person name="Schwartzman J."/>
            <person name="Van Tyne D."/>
            <person name="Martin M."/>
            <person name="Earl A.M."/>
            <person name="Manson A.L."/>
            <person name="Straub T."/>
            <person name="Salamzade R."/>
            <person name="Saavedra J."/>
            <person name="Lebreton F."/>
            <person name="Prichula J."/>
            <person name="Schaufler K."/>
            <person name="Gaca A."/>
            <person name="Sgardioli B."/>
            <person name="Wagenaar J."/>
            <person name="Strong T."/>
        </authorList>
    </citation>
    <scope>NUCLEOTIDE SEQUENCE [LARGE SCALE GENOMIC DNA]</scope>
    <source>
        <strain evidence="11 12">669A</strain>
    </source>
</reference>
<name>A0ABS3L9J0_9ENTE</name>
<evidence type="ECO:0000256" key="6">
    <source>
        <dbReference type="ARBA" id="ARBA00022692"/>
    </source>
</evidence>
<evidence type="ECO:0000256" key="10">
    <source>
        <dbReference type="SAM" id="Phobius"/>
    </source>
</evidence>
<feature type="transmembrane region" description="Helical" evidence="10">
    <location>
        <begin position="389"/>
        <end position="411"/>
    </location>
</feature>
<evidence type="ECO:0000256" key="7">
    <source>
        <dbReference type="ARBA" id="ARBA00022989"/>
    </source>
</evidence>
<feature type="transmembrane region" description="Helical" evidence="10">
    <location>
        <begin position="417"/>
        <end position="436"/>
    </location>
</feature>
<dbReference type="InterPro" id="IPR002528">
    <property type="entry name" value="MATE_fam"/>
</dbReference>
<evidence type="ECO:0000256" key="2">
    <source>
        <dbReference type="ARBA" id="ARBA00008417"/>
    </source>
</evidence>
<comment type="subcellular location">
    <subcellularLocation>
        <location evidence="1">Cell membrane</location>
        <topology evidence="1">Multi-pass membrane protein</topology>
    </subcellularLocation>
</comment>
<dbReference type="Proteomes" id="UP000664601">
    <property type="component" value="Unassembled WGS sequence"/>
</dbReference>
<keyword evidence="12" id="KW-1185">Reference proteome</keyword>
<dbReference type="InterPro" id="IPR045070">
    <property type="entry name" value="MATE_MepA-like"/>
</dbReference>
<evidence type="ECO:0000256" key="1">
    <source>
        <dbReference type="ARBA" id="ARBA00004651"/>
    </source>
</evidence>
<feature type="transmembrane region" description="Helical" evidence="10">
    <location>
        <begin position="192"/>
        <end position="215"/>
    </location>
</feature>